<dbReference type="VEuPathDB" id="PiroplasmaDB:TA05730"/>
<dbReference type="eggNOG" id="KOG1685">
    <property type="taxonomic scope" value="Eukaryota"/>
</dbReference>
<dbReference type="InterPro" id="IPR023674">
    <property type="entry name" value="Ribosomal_uL1-like"/>
</dbReference>
<dbReference type="Proteomes" id="UP000001950">
    <property type="component" value="Chromosome 1"/>
</dbReference>
<dbReference type="AlphaFoldDB" id="Q4UHZ0"/>
<dbReference type="STRING" id="5874.Q4UHZ0"/>
<dbReference type="CDD" id="cd00403">
    <property type="entry name" value="Ribosomal_L1"/>
    <property type="match status" value="1"/>
</dbReference>
<dbReference type="GeneID" id="3863548"/>
<name>Q4UHZ0_THEAN</name>
<dbReference type="Gene3D" id="3.40.50.790">
    <property type="match status" value="1"/>
</dbReference>
<dbReference type="InterPro" id="IPR050257">
    <property type="entry name" value="eL8/uL1-like"/>
</dbReference>
<accession>Q4UHZ0</accession>
<dbReference type="EMBL" id="CR940347">
    <property type="protein sequence ID" value="CAI73299.1"/>
    <property type="molecule type" value="Genomic_DNA"/>
</dbReference>
<dbReference type="GO" id="GO:0003723">
    <property type="term" value="F:RNA binding"/>
    <property type="evidence" value="ECO:0007669"/>
    <property type="project" value="InterPro"/>
</dbReference>
<dbReference type="InterPro" id="IPR016095">
    <property type="entry name" value="Ribosomal_uL1_3-a/b-sand"/>
</dbReference>
<proteinExistence type="predicted"/>
<dbReference type="KEGG" id="tan:TA05730"/>
<evidence type="ECO:0000313" key="1">
    <source>
        <dbReference type="EMBL" id="CAI73299.1"/>
    </source>
</evidence>
<evidence type="ECO:0000313" key="2">
    <source>
        <dbReference type="Proteomes" id="UP000001950"/>
    </source>
</evidence>
<gene>
    <name evidence="1" type="ORF">TA05730</name>
</gene>
<protein>
    <recommendedName>
        <fullName evidence="3">Ribosomal protein L1p/L10e family</fullName>
    </recommendedName>
</protein>
<keyword evidence="2" id="KW-1185">Reference proteome</keyword>
<dbReference type="RefSeq" id="XP_953976.1">
    <property type="nucleotide sequence ID" value="XM_948883.1"/>
</dbReference>
<dbReference type="OMA" id="KKDTIRH"/>
<organism evidence="1 2">
    <name type="scientific">Theileria annulata</name>
    <dbReference type="NCBI Taxonomy" id="5874"/>
    <lineage>
        <taxon>Eukaryota</taxon>
        <taxon>Sar</taxon>
        <taxon>Alveolata</taxon>
        <taxon>Apicomplexa</taxon>
        <taxon>Aconoidasida</taxon>
        <taxon>Piroplasmida</taxon>
        <taxon>Theileriidae</taxon>
        <taxon>Theileria</taxon>
    </lineage>
</organism>
<reference evidence="1 2" key="1">
    <citation type="journal article" date="2005" name="Science">
        <title>Genome of the host-cell transforming parasite Theileria annulata compared with T. parva.</title>
        <authorList>
            <person name="Pain A."/>
            <person name="Renauld H."/>
            <person name="Berriman M."/>
            <person name="Murphy L."/>
            <person name="Yeats C.A."/>
            <person name="Weir W."/>
            <person name="Kerhornou A."/>
            <person name="Aslett M."/>
            <person name="Bishop R."/>
            <person name="Bouchier C."/>
            <person name="Cochet M."/>
            <person name="Coulson R.M.R."/>
            <person name="Cronin A."/>
            <person name="de Villiers E.P."/>
            <person name="Fraser A."/>
            <person name="Fosker N."/>
            <person name="Gardner M."/>
            <person name="Goble A."/>
            <person name="Griffiths-Jones S."/>
            <person name="Harris D.E."/>
            <person name="Katzer F."/>
            <person name="Larke N."/>
            <person name="Lord A."/>
            <person name="Maser P."/>
            <person name="McKellar S."/>
            <person name="Mooney P."/>
            <person name="Morton F."/>
            <person name="Nene V."/>
            <person name="O'Neil S."/>
            <person name="Price C."/>
            <person name="Quail M.A."/>
            <person name="Rabbinowitsch E."/>
            <person name="Rawlings N.D."/>
            <person name="Rutter S."/>
            <person name="Saunders D."/>
            <person name="Seeger K."/>
            <person name="Shah T."/>
            <person name="Squares R."/>
            <person name="Squares S."/>
            <person name="Tivey A."/>
            <person name="Walker A.R."/>
            <person name="Woodward J."/>
            <person name="Dobbelaere D.A.E."/>
            <person name="Langsley G."/>
            <person name="Rajandream M.A."/>
            <person name="McKeever D."/>
            <person name="Shiels B."/>
            <person name="Tait A."/>
            <person name="Barrell B.G."/>
            <person name="Hall N."/>
        </authorList>
    </citation>
    <scope>NUCLEOTIDE SEQUENCE [LARGE SCALE GENOMIC DNA]</scope>
    <source>
        <strain evidence="2">Ankara</strain>
    </source>
</reference>
<dbReference type="InterPro" id="IPR028364">
    <property type="entry name" value="Ribosomal_uL1/biogenesis"/>
</dbReference>
<dbReference type="SUPFAM" id="SSF56808">
    <property type="entry name" value="Ribosomal protein L1"/>
    <property type="match status" value="1"/>
</dbReference>
<evidence type="ECO:0008006" key="3">
    <source>
        <dbReference type="Google" id="ProtNLM"/>
    </source>
</evidence>
<dbReference type="Pfam" id="PF00687">
    <property type="entry name" value="Ribosomal_L1"/>
    <property type="match status" value="1"/>
</dbReference>
<dbReference type="PANTHER" id="PTHR23105">
    <property type="entry name" value="RIBOSOMAL PROTEIN L7AE FAMILY MEMBER"/>
    <property type="match status" value="1"/>
</dbReference>
<dbReference type="InParanoid" id="Q4UHZ0"/>
<dbReference type="OrthoDB" id="10251727at2759"/>
<sequence length="301" mass="34230">MAISNLFRLNKVNDKNKSSKNVKKFDKGAKSKPNKKVVPLKHTPGPSCIDNLKVSVDSSQLTKVIEAFKKREADSNSNEKDLLDESSRKYVLLQFRLSKLPPEPHVKPLQIQLKHPIYSGKEICVLVKDPQKTWKSVIFDLKIPEIKKVMGVGKLRKKYKTYEDKRALCNSFDLFLCDKSVLPSVPSILGSYFIEKKKLPVGVNFSKNKIKKSFLTAINSTYYKLAQGSFTSVRVATYSMPTDQIVENVMKVLESVKKFHTEHEVYKNHICSVFLNWGGSDSLPLYSEELLEVEKINDAAK</sequence>